<evidence type="ECO:0000313" key="2">
    <source>
        <dbReference type="EMBL" id="MDQ7936382.1"/>
    </source>
</evidence>
<sequence length="115" mass="12578">MNLMLTISLRLVMFGLAVGLLERNFGLSELVRGYIGQETAARVTFKAHTFQRQCLIVALAIGFLIVMIAALSSILTLVIQPTVTTRQTQGLHLLQFALGLGLVGETVRQLNSHTK</sequence>
<dbReference type="Proteomes" id="UP001227831">
    <property type="component" value="Unassembled WGS sequence"/>
</dbReference>
<keyword evidence="1" id="KW-1133">Transmembrane helix</keyword>
<keyword evidence="1" id="KW-0472">Membrane</keyword>
<keyword evidence="1" id="KW-0812">Transmembrane</keyword>
<dbReference type="EMBL" id="JAVCWF010000001">
    <property type="protein sequence ID" value="MDQ7936382.1"/>
    <property type="molecule type" value="Genomic_DNA"/>
</dbReference>
<dbReference type="RefSeq" id="WP_308702217.1">
    <property type="nucleotide sequence ID" value="NZ_AP027463.1"/>
</dbReference>
<evidence type="ECO:0000256" key="1">
    <source>
        <dbReference type="SAM" id="Phobius"/>
    </source>
</evidence>
<comment type="caution">
    <text evidence="2">The sequence shown here is derived from an EMBL/GenBank/DDBJ whole genome shotgun (WGS) entry which is preliminary data.</text>
</comment>
<accession>A0ABU1A7E6</accession>
<evidence type="ECO:0000313" key="3">
    <source>
        <dbReference type="Proteomes" id="UP001227831"/>
    </source>
</evidence>
<keyword evidence="3" id="KW-1185">Reference proteome</keyword>
<proteinExistence type="predicted"/>
<feature type="transmembrane region" description="Helical" evidence="1">
    <location>
        <begin position="57"/>
        <end position="79"/>
    </location>
</feature>
<reference evidence="2 3" key="1">
    <citation type="journal article" date="2023" name="Int. J. Syst. Evol. Microbiol.">
        <title>Lactiplantibacillus brownii sp. nov., a novel psychrotolerant species isolated from sauerkraut.</title>
        <authorList>
            <person name="Heng Y.C."/>
            <person name="Silvaraju S."/>
            <person name="Lee J.K.Y."/>
            <person name="Kittelmann S."/>
        </authorList>
    </citation>
    <scope>NUCLEOTIDE SEQUENCE [LARGE SCALE GENOMIC DNA]</scope>
    <source>
        <strain evidence="2 3">WILCCON 0030</strain>
    </source>
</reference>
<name>A0ABU1A7E6_9LACO</name>
<gene>
    <name evidence="2" type="ORF">RA086_01775</name>
</gene>
<organism evidence="2 3">
    <name type="scientific">Lactiplantibacillus brownii</name>
    <dbReference type="NCBI Taxonomy" id="3069269"/>
    <lineage>
        <taxon>Bacteria</taxon>
        <taxon>Bacillati</taxon>
        <taxon>Bacillota</taxon>
        <taxon>Bacilli</taxon>
        <taxon>Lactobacillales</taxon>
        <taxon>Lactobacillaceae</taxon>
        <taxon>Lactiplantibacillus</taxon>
    </lineage>
</organism>
<protein>
    <submittedName>
        <fullName evidence="2">Uncharacterized protein</fullName>
    </submittedName>
</protein>